<evidence type="ECO:0000313" key="4">
    <source>
        <dbReference type="Proteomes" id="UP000507470"/>
    </source>
</evidence>
<gene>
    <name evidence="3" type="ORF">MCOR_34280</name>
</gene>
<dbReference type="InterPro" id="IPR052160">
    <property type="entry name" value="Gypsy_RT_Integrase-like"/>
</dbReference>
<evidence type="ECO:0000259" key="2">
    <source>
        <dbReference type="Pfam" id="PF17921"/>
    </source>
</evidence>
<evidence type="ECO:0000313" key="3">
    <source>
        <dbReference type="EMBL" id="CAC5400063.1"/>
    </source>
</evidence>
<dbReference type="Pfam" id="PF17921">
    <property type="entry name" value="Integrase_H2C2"/>
    <property type="match status" value="1"/>
</dbReference>
<dbReference type="PANTHER" id="PTHR47266">
    <property type="entry name" value="ENDONUCLEASE-RELATED"/>
    <property type="match status" value="1"/>
</dbReference>
<dbReference type="EMBL" id="CACVKT020006158">
    <property type="protein sequence ID" value="CAC5400063.1"/>
    <property type="molecule type" value="Genomic_DNA"/>
</dbReference>
<keyword evidence="4" id="KW-1185">Reference proteome</keyword>
<feature type="compositionally biased region" description="Basic and acidic residues" evidence="1">
    <location>
        <begin position="105"/>
        <end position="133"/>
    </location>
</feature>
<sequence>MATMKERYHWEHMHQDVYDFIHSCDRCQRIKKDQHIQPPPLTSMPIDGPFERWHIDFLKLSKTKQDKYEGPFYITKIGPTYTFKLRRLSDHQELKSEVYASRLEHYSNPRNHRAEKPGEGLEKLNASDRKTENNAKSNDSQTAEEQDLPAKEGYQLNEKQNHNQNLSQNIKDSNNDELIDLVNENEIYYPEDKLIKLNKRNGISHFYFKWLDGSKTWEPKQILP</sequence>
<protein>
    <recommendedName>
        <fullName evidence="2">Integrase zinc-binding domain-containing protein</fullName>
    </recommendedName>
</protein>
<feature type="domain" description="Integrase zinc-binding" evidence="2">
    <location>
        <begin position="2"/>
        <end position="32"/>
    </location>
</feature>
<dbReference type="Gene3D" id="1.10.340.70">
    <property type="match status" value="1"/>
</dbReference>
<accession>A0A6J8CUA0</accession>
<organism evidence="3 4">
    <name type="scientific">Mytilus coruscus</name>
    <name type="common">Sea mussel</name>
    <dbReference type="NCBI Taxonomy" id="42192"/>
    <lineage>
        <taxon>Eukaryota</taxon>
        <taxon>Metazoa</taxon>
        <taxon>Spiralia</taxon>
        <taxon>Lophotrochozoa</taxon>
        <taxon>Mollusca</taxon>
        <taxon>Bivalvia</taxon>
        <taxon>Autobranchia</taxon>
        <taxon>Pteriomorphia</taxon>
        <taxon>Mytilida</taxon>
        <taxon>Mytiloidea</taxon>
        <taxon>Mytilidae</taxon>
        <taxon>Mytilinae</taxon>
        <taxon>Mytilus</taxon>
    </lineage>
</organism>
<reference evidence="3 4" key="1">
    <citation type="submission" date="2020-06" db="EMBL/GenBank/DDBJ databases">
        <authorList>
            <person name="Li R."/>
            <person name="Bekaert M."/>
        </authorList>
    </citation>
    <scope>NUCLEOTIDE SEQUENCE [LARGE SCALE GENOMIC DNA]</scope>
    <source>
        <strain evidence="4">wild</strain>
    </source>
</reference>
<dbReference type="InterPro" id="IPR041588">
    <property type="entry name" value="Integrase_H2C2"/>
</dbReference>
<dbReference type="AlphaFoldDB" id="A0A6J8CUA0"/>
<evidence type="ECO:0000256" key="1">
    <source>
        <dbReference type="SAM" id="MobiDB-lite"/>
    </source>
</evidence>
<feature type="region of interest" description="Disordered" evidence="1">
    <location>
        <begin position="105"/>
        <end position="148"/>
    </location>
</feature>
<dbReference type="OrthoDB" id="422540at2759"/>
<proteinExistence type="predicted"/>
<name>A0A6J8CUA0_MYTCO</name>
<dbReference type="Proteomes" id="UP000507470">
    <property type="component" value="Unassembled WGS sequence"/>
</dbReference>